<keyword evidence="2" id="KW-1185">Reference proteome</keyword>
<evidence type="ECO:0000313" key="2">
    <source>
        <dbReference type="Proteomes" id="UP000299102"/>
    </source>
</evidence>
<reference evidence="1 2" key="1">
    <citation type="journal article" date="2019" name="Commun. Biol.">
        <title>The bagworm genome reveals a unique fibroin gene that provides high tensile strength.</title>
        <authorList>
            <person name="Kono N."/>
            <person name="Nakamura H."/>
            <person name="Ohtoshi R."/>
            <person name="Tomita M."/>
            <person name="Numata K."/>
            <person name="Arakawa K."/>
        </authorList>
    </citation>
    <scope>NUCLEOTIDE SEQUENCE [LARGE SCALE GENOMIC DNA]</scope>
</reference>
<gene>
    <name evidence="1" type="ORF">EVAR_102225_1</name>
</gene>
<name>A0A4C1WFK0_EUMVA</name>
<evidence type="ECO:0000313" key="1">
    <source>
        <dbReference type="EMBL" id="GBP49282.1"/>
    </source>
</evidence>
<dbReference type="AlphaFoldDB" id="A0A4C1WFK0"/>
<proteinExistence type="predicted"/>
<protein>
    <submittedName>
        <fullName evidence="1">Uncharacterized protein</fullName>
    </submittedName>
</protein>
<sequence>MVEINSYDPKTSRWGANSIFENREENSNLPTLWKFFESLTASEFWNLIHSKAPCAATPTPPRGGWRRAAAGVGDSDINRRQWTNNILSGNFHLQIEIEPSAELNRTATPGGRRALESL</sequence>
<comment type="caution">
    <text evidence="1">The sequence shown here is derived from an EMBL/GenBank/DDBJ whole genome shotgun (WGS) entry which is preliminary data.</text>
</comment>
<dbReference type="Proteomes" id="UP000299102">
    <property type="component" value="Unassembled WGS sequence"/>
</dbReference>
<organism evidence="1 2">
    <name type="scientific">Eumeta variegata</name>
    <name type="common">Bagworm moth</name>
    <name type="synonym">Eumeta japonica</name>
    <dbReference type="NCBI Taxonomy" id="151549"/>
    <lineage>
        <taxon>Eukaryota</taxon>
        <taxon>Metazoa</taxon>
        <taxon>Ecdysozoa</taxon>
        <taxon>Arthropoda</taxon>
        <taxon>Hexapoda</taxon>
        <taxon>Insecta</taxon>
        <taxon>Pterygota</taxon>
        <taxon>Neoptera</taxon>
        <taxon>Endopterygota</taxon>
        <taxon>Lepidoptera</taxon>
        <taxon>Glossata</taxon>
        <taxon>Ditrysia</taxon>
        <taxon>Tineoidea</taxon>
        <taxon>Psychidae</taxon>
        <taxon>Oiketicinae</taxon>
        <taxon>Eumeta</taxon>
    </lineage>
</organism>
<dbReference type="EMBL" id="BGZK01000541">
    <property type="protein sequence ID" value="GBP49282.1"/>
    <property type="molecule type" value="Genomic_DNA"/>
</dbReference>
<accession>A0A4C1WFK0</accession>